<evidence type="ECO:0000259" key="7">
    <source>
        <dbReference type="Pfam" id="PF07980"/>
    </source>
</evidence>
<keyword evidence="4" id="KW-0472">Membrane</keyword>
<dbReference type="InterPro" id="IPR033985">
    <property type="entry name" value="SusD-like_N"/>
</dbReference>
<dbReference type="AlphaFoldDB" id="A0A4S2AUB5"/>
<evidence type="ECO:0000256" key="2">
    <source>
        <dbReference type="ARBA" id="ARBA00006275"/>
    </source>
</evidence>
<dbReference type="InterPro" id="IPR012944">
    <property type="entry name" value="SusD_RagB_dom"/>
</dbReference>
<feature type="chain" id="PRO_5020761584" evidence="6">
    <location>
        <begin position="20"/>
        <end position="523"/>
    </location>
</feature>
<evidence type="ECO:0000313" key="10">
    <source>
        <dbReference type="Proteomes" id="UP000310532"/>
    </source>
</evidence>
<dbReference type="SUPFAM" id="SSF48452">
    <property type="entry name" value="TPR-like"/>
    <property type="match status" value="1"/>
</dbReference>
<comment type="subcellular location">
    <subcellularLocation>
        <location evidence="1">Cell outer membrane</location>
    </subcellularLocation>
</comment>
<accession>A0A4S2AUB5</accession>
<evidence type="ECO:0000256" key="4">
    <source>
        <dbReference type="ARBA" id="ARBA00023136"/>
    </source>
</evidence>
<organism evidence="9 10">
    <name type="scientific">Bacteroides muris</name>
    <name type="common">ex Afrizal et al. 2022</name>
    <dbReference type="NCBI Taxonomy" id="2516960"/>
    <lineage>
        <taxon>Bacteria</taxon>
        <taxon>Pseudomonadati</taxon>
        <taxon>Bacteroidota</taxon>
        <taxon>Bacteroidia</taxon>
        <taxon>Bacteroidales</taxon>
        <taxon>Bacteroidaceae</taxon>
        <taxon>Bacteroides</taxon>
    </lineage>
</organism>
<keyword evidence="5" id="KW-0998">Cell outer membrane</keyword>
<dbReference type="Pfam" id="PF07980">
    <property type="entry name" value="SusD_RagB"/>
    <property type="match status" value="1"/>
</dbReference>
<feature type="signal peptide" evidence="6">
    <location>
        <begin position="1"/>
        <end position="19"/>
    </location>
</feature>
<dbReference type="GO" id="GO:0009279">
    <property type="term" value="C:cell outer membrane"/>
    <property type="evidence" value="ECO:0007669"/>
    <property type="project" value="UniProtKB-SubCell"/>
</dbReference>
<name>A0A4S2AUB5_9BACE</name>
<evidence type="ECO:0000256" key="6">
    <source>
        <dbReference type="SAM" id="SignalP"/>
    </source>
</evidence>
<evidence type="ECO:0000256" key="3">
    <source>
        <dbReference type="ARBA" id="ARBA00022729"/>
    </source>
</evidence>
<comment type="caution">
    <text evidence="9">The sequence shown here is derived from an EMBL/GenBank/DDBJ whole genome shotgun (WGS) entry which is preliminary data.</text>
</comment>
<reference evidence="9 10" key="1">
    <citation type="submission" date="2019-04" db="EMBL/GenBank/DDBJ databases">
        <title>Microbes associate with the intestines of laboratory mice.</title>
        <authorList>
            <person name="Navarre W."/>
            <person name="Wong E."/>
            <person name="Huang K."/>
            <person name="Tropini C."/>
            <person name="Ng K."/>
            <person name="Yu B."/>
        </authorList>
    </citation>
    <scope>NUCLEOTIDE SEQUENCE [LARGE SCALE GENOMIC DNA]</scope>
    <source>
        <strain evidence="9 10">NM69_E16B</strain>
    </source>
</reference>
<dbReference type="InterPro" id="IPR011990">
    <property type="entry name" value="TPR-like_helical_dom_sf"/>
</dbReference>
<dbReference type="EMBL" id="SRYZ01000023">
    <property type="protein sequence ID" value="TGY04821.1"/>
    <property type="molecule type" value="Genomic_DNA"/>
</dbReference>
<protein>
    <submittedName>
        <fullName evidence="9">RagB/SusD family nutrient uptake outer membrane protein</fullName>
    </submittedName>
</protein>
<feature type="domain" description="SusD-like N-terminal" evidence="8">
    <location>
        <begin position="26"/>
        <end position="210"/>
    </location>
</feature>
<dbReference type="Pfam" id="PF14322">
    <property type="entry name" value="SusD-like_3"/>
    <property type="match status" value="1"/>
</dbReference>
<evidence type="ECO:0000256" key="1">
    <source>
        <dbReference type="ARBA" id="ARBA00004442"/>
    </source>
</evidence>
<evidence type="ECO:0000313" key="9">
    <source>
        <dbReference type="EMBL" id="TGY04821.1"/>
    </source>
</evidence>
<evidence type="ECO:0000259" key="8">
    <source>
        <dbReference type="Pfam" id="PF14322"/>
    </source>
</evidence>
<evidence type="ECO:0000256" key="5">
    <source>
        <dbReference type="ARBA" id="ARBA00023237"/>
    </source>
</evidence>
<keyword evidence="3 6" id="KW-0732">Signal</keyword>
<gene>
    <name evidence="9" type="ORF">E5355_11090</name>
</gene>
<sequence>MKTNKILVIGLLAAATVLATGCSDSFLEVENPTGEPLEEYYTTDERIQEALIAAYDPIHWADWGLGQYNALNIDAEIMGDNFWVGGATKTDMQNWHMLFNYEGNENNTLSSLWTVDYSGVKRCNDLLKYLDWATDVTEENRKSYEMQARCLRVFYYNMLWHYFGNVPFYLENLNEPPYTAPQLKADEVYNNLIVELEAVIDSKVLPLKYYKNEKGMDDEGQLGRVTAAMAYMMYAEMVMYQNDESRFAKALGYMKEIIADSGFKLNPDYAAIWETSGEWTSESIWEINYEQSNSERGWGSPLAVGGTVLPTLISPNTFTADAEWTGEGWGFLPMRLETYEMFSDADKRRDATCWDVRGTEYTVRYQDTHIWLHKYRPYDRNFKSAPFDQNLNYNNNFRYYRYAETLLNAAELSLRTGGSATGEAKTWVNEVRTRAGLSELSSVTVDDVLTERHLEFVGEGKRYFDLVRAEGISGASAKNKATTALVPDEYGYRTNSWTAKKKFIPIAQGELDSDPALVQNDYK</sequence>
<dbReference type="Proteomes" id="UP000310532">
    <property type="component" value="Unassembled WGS sequence"/>
</dbReference>
<comment type="similarity">
    <text evidence="2">Belongs to the SusD family.</text>
</comment>
<dbReference type="RefSeq" id="WP_136010430.1">
    <property type="nucleotide sequence ID" value="NZ_SRYZ01000023.1"/>
</dbReference>
<proteinExistence type="inferred from homology"/>
<feature type="domain" description="RagB/SusD" evidence="7">
    <location>
        <begin position="363"/>
        <end position="521"/>
    </location>
</feature>
<dbReference type="PROSITE" id="PS51257">
    <property type="entry name" value="PROKAR_LIPOPROTEIN"/>
    <property type="match status" value="1"/>
</dbReference>
<keyword evidence="10" id="KW-1185">Reference proteome</keyword>
<dbReference type="Gene3D" id="1.25.40.390">
    <property type="match status" value="1"/>
</dbReference>